<name>A0ABU4WNY0_9FIRM</name>
<reference evidence="2 3" key="1">
    <citation type="submission" date="2022-03" db="EMBL/GenBank/DDBJ databases">
        <title>Novel taxa within the pig intestine.</title>
        <authorList>
            <person name="Wylensek D."/>
            <person name="Bishof K."/>
            <person name="Afrizal A."/>
            <person name="Clavel T."/>
        </authorList>
    </citation>
    <scope>NUCLEOTIDE SEQUENCE [LARGE SCALE GENOMIC DNA]</scope>
    <source>
        <strain evidence="2 3">Cla-KB-P134</strain>
    </source>
</reference>
<keyword evidence="1" id="KW-0812">Transmembrane</keyword>
<accession>A0ABU4WNY0</accession>
<comment type="caution">
    <text evidence="2">The sequence shown here is derived from an EMBL/GenBank/DDBJ whole genome shotgun (WGS) entry which is preliminary data.</text>
</comment>
<feature type="transmembrane region" description="Helical" evidence="1">
    <location>
        <begin position="78"/>
        <end position="98"/>
    </location>
</feature>
<dbReference type="Proteomes" id="UP001285244">
    <property type="component" value="Unassembled WGS sequence"/>
</dbReference>
<keyword evidence="3" id="KW-1185">Reference proteome</keyword>
<gene>
    <name evidence="2" type="ORF">MOZ64_10510</name>
</gene>
<evidence type="ECO:0000313" key="3">
    <source>
        <dbReference type="Proteomes" id="UP001285244"/>
    </source>
</evidence>
<protein>
    <submittedName>
        <fullName evidence="2">Uncharacterized protein</fullName>
    </submittedName>
</protein>
<keyword evidence="1" id="KW-1133">Transmembrane helix</keyword>
<feature type="transmembrane region" description="Helical" evidence="1">
    <location>
        <begin position="162"/>
        <end position="180"/>
    </location>
</feature>
<feature type="transmembrane region" description="Helical" evidence="1">
    <location>
        <begin position="200"/>
        <end position="227"/>
    </location>
</feature>
<feature type="transmembrane region" description="Helical" evidence="1">
    <location>
        <begin position="110"/>
        <end position="129"/>
    </location>
</feature>
<proteinExistence type="predicted"/>
<sequence>MEIIDFVVVVVLVAIAVVLCILPTTIQQWWANHLSFDHFGIRTIKRRHDQTDTLGNFILFACLVFCCLYWQLQDSFMVIYTVLFGISFVLLMGQTYRISSTYPKKKQNSLILAIFIMSAIAYCSAIGLWNGHQILKDLPVFQQSLQKHATSSFFYYVRHYEWASVILSGLTMFYTFYLIWAQFKYMRLEDTFKADTLIFFWIKVIFVSILSIGLGYGGYVLIAFAYYL</sequence>
<organism evidence="2 3">
    <name type="scientific">Absicoccus intestinalis</name>
    <dbReference type="NCBI Taxonomy" id="2926319"/>
    <lineage>
        <taxon>Bacteria</taxon>
        <taxon>Bacillati</taxon>
        <taxon>Bacillota</taxon>
        <taxon>Erysipelotrichia</taxon>
        <taxon>Erysipelotrichales</taxon>
        <taxon>Erysipelotrichaceae</taxon>
        <taxon>Absicoccus</taxon>
    </lineage>
</organism>
<evidence type="ECO:0000256" key="1">
    <source>
        <dbReference type="SAM" id="Phobius"/>
    </source>
</evidence>
<dbReference type="EMBL" id="JALBUS010000022">
    <property type="protein sequence ID" value="MDX8418264.1"/>
    <property type="molecule type" value="Genomic_DNA"/>
</dbReference>
<feature type="transmembrane region" description="Helical" evidence="1">
    <location>
        <begin position="54"/>
        <end position="72"/>
    </location>
</feature>
<feature type="transmembrane region" description="Helical" evidence="1">
    <location>
        <begin position="6"/>
        <end position="26"/>
    </location>
</feature>
<evidence type="ECO:0000313" key="2">
    <source>
        <dbReference type="EMBL" id="MDX8418264.1"/>
    </source>
</evidence>
<dbReference type="RefSeq" id="WP_320326512.1">
    <property type="nucleotide sequence ID" value="NZ_JALBUS010000022.1"/>
</dbReference>
<keyword evidence="1" id="KW-0472">Membrane</keyword>